<feature type="region of interest" description="Disordered" evidence="1">
    <location>
        <begin position="354"/>
        <end position="384"/>
    </location>
</feature>
<dbReference type="HOGENOM" id="CLU_719922_0_0_1"/>
<sequence length="384" mass="42054">MQSSWIARAPFFIGLFQALRLVSLGHAAPTAGTCPDLSSPECCYNAWYSWTSSKSVFEELTPSTYLTKTTSTAVPIPDPSLTTLCDGFPRLLGPDYSYSTFVTTFDEPSTTWVGNSYITPAPDCTINEADCTPYMLDYESSTSAYQTNNSNPYPFHPPCTTYSACPGEGEGMCKMIVNVETVYYWPVTMTGDFCGDRSTITNPEPTKSTVIAGTTYVSPSVYVIVSQLNPASYAARYRAKDCGHDLTNKVFSMHPTDVSTHWGPLKRNTETFRQLNLADLNTPIPATAYFWLTELPNCQADPETCKSTIRTDYQPYLSAATQSLRGLDPDELAYCDLHPSQHNMLGAPTWIPLEPTPDDWPTPTPTPTVGPQAGTNSPAETGTA</sequence>
<evidence type="ECO:0000313" key="4">
    <source>
        <dbReference type="Proteomes" id="UP000028545"/>
    </source>
</evidence>
<name>A0A084G0G8_PSEDA</name>
<accession>A0A084G0G8</accession>
<dbReference type="AlphaFoldDB" id="A0A084G0G8"/>
<evidence type="ECO:0000256" key="2">
    <source>
        <dbReference type="SAM" id="SignalP"/>
    </source>
</evidence>
<keyword evidence="4" id="KW-1185">Reference proteome</keyword>
<dbReference type="VEuPathDB" id="FungiDB:SAPIO_CDS7982"/>
<gene>
    <name evidence="3" type="ORF">SAPIO_CDS7982</name>
</gene>
<proteinExistence type="predicted"/>
<organism evidence="3 4">
    <name type="scientific">Pseudallescheria apiosperma</name>
    <name type="common">Scedosporium apiospermum</name>
    <dbReference type="NCBI Taxonomy" id="563466"/>
    <lineage>
        <taxon>Eukaryota</taxon>
        <taxon>Fungi</taxon>
        <taxon>Dikarya</taxon>
        <taxon>Ascomycota</taxon>
        <taxon>Pezizomycotina</taxon>
        <taxon>Sordariomycetes</taxon>
        <taxon>Hypocreomycetidae</taxon>
        <taxon>Microascales</taxon>
        <taxon>Microascaceae</taxon>
        <taxon>Scedosporium</taxon>
    </lineage>
</organism>
<dbReference type="EMBL" id="JOWA01000115">
    <property type="protein sequence ID" value="KEZ40830.1"/>
    <property type="molecule type" value="Genomic_DNA"/>
</dbReference>
<dbReference type="OrthoDB" id="3944128at2759"/>
<evidence type="ECO:0000313" key="3">
    <source>
        <dbReference type="EMBL" id="KEZ40830.1"/>
    </source>
</evidence>
<feature type="chain" id="PRO_5001775191" evidence="2">
    <location>
        <begin position="28"/>
        <end position="384"/>
    </location>
</feature>
<feature type="signal peptide" evidence="2">
    <location>
        <begin position="1"/>
        <end position="27"/>
    </location>
</feature>
<feature type="compositionally biased region" description="Pro residues" evidence="1">
    <location>
        <begin position="354"/>
        <end position="368"/>
    </location>
</feature>
<evidence type="ECO:0000256" key="1">
    <source>
        <dbReference type="SAM" id="MobiDB-lite"/>
    </source>
</evidence>
<reference evidence="3 4" key="1">
    <citation type="journal article" date="2014" name="Genome Announc.">
        <title>Draft genome sequence of the pathogenic fungus Scedosporium apiospermum.</title>
        <authorList>
            <person name="Vandeputte P."/>
            <person name="Ghamrawi S."/>
            <person name="Rechenmann M."/>
            <person name="Iltis A."/>
            <person name="Giraud S."/>
            <person name="Fleury M."/>
            <person name="Thornton C."/>
            <person name="Delhaes L."/>
            <person name="Meyer W."/>
            <person name="Papon N."/>
            <person name="Bouchara J.P."/>
        </authorList>
    </citation>
    <scope>NUCLEOTIDE SEQUENCE [LARGE SCALE GENOMIC DNA]</scope>
    <source>
        <strain evidence="3 4">IHEM 14462</strain>
    </source>
</reference>
<protein>
    <submittedName>
        <fullName evidence="3">Uncharacterized protein</fullName>
    </submittedName>
</protein>
<dbReference type="RefSeq" id="XP_016640629.1">
    <property type="nucleotide sequence ID" value="XM_016789725.1"/>
</dbReference>
<dbReference type="KEGG" id="sapo:SAPIO_CDS7982"/>
<feature type="compositionally biased region" description="Polar residues" evidence="1">
    <location>
        <begin position="373"/>
        <end position="384"/>
    </location>
</feature>
<dbReference type="Proteomes" id="UP000028545">
    <property type="component" value="Unassembled WGS sequence"/>
</dbReference>
<dbReference type="GeneID" id="27727054"/>
<dbReference type="OMA" id="TSTGACN"/>
<keyword evidence="2" id="KW-0732">Signal</keyword>
<comment type="caution">
    <text evidence="3">The sequence shown here is derived from an EMBL/GenBank/DDBJ whole genome shotgun (WGS) entry which is preliminary data.</text>
</comment>